<dbReference type="Pfam" id="PF16053">
    <property type="entry name" value="MRP-S34"/>
    <property type="match status" value="1"/>
</dbReference>
<dbReference type="Proteomes" id="UP000076738">
    <property type="component" value="Unassembled WGS sequence"/>
</dbReference>
<dbReference type="OrthoDB" id="16434at2759"/>
<dbReference type="InterPro" id="IPR032053">
    <property type="entry name" value="Ribosomal_mS34"/>
</dbReference>
<dbReference type="AlphaFoldDB" id="A0A167KRA2"/>
<keyword evidence="2" id="KW-1185">Reference proteome</keyword>
<reference evidence="1 2" key="1">
    <citation type="journal article" date="2016" name="Mol. Biol. Evol.">
        <title>Comparative Genomics of Early-Diverging Mushroom-Forming Fungi Provides Insights into the Origins of Lignocellulose Decay Capabilities.</title>
        <authorList>
            <person name="Nagy L.G."/>
            <person name="Riley R."/>
            <person name="Tritt A."/>
            <person name="Adam C."/>
            <person name="Daum C."/>
            <person name="Floudas D."/>
            <person name="Sun H."/>
            <person name="Yadav J.S."/>
            <person name="Pangilinan J."/>
            <person name="Larsson K.H."/>
            <person name="Matsuura K."/>
            <person name="Barry K."/>
            <person name="Labutti K."/>
            <person name="Kuo R."/>
            <person name="Ohm R.A."/>
            <person name="Bhattacharya S.S."/>
            <person name="Shirouzu T."/>
            <person name="Yoshinaga Y."/>
            <person name="Martin F.M."/>
            <person name="Grigoriev I.V."/>
            <person name="Hibbett D.S."/>
        </authorList>
    </citation>
    <scope>NUCLEOTIDE SEQUENCE [LARGE SCALE GENOMIC DNA]</scope>
    <source>
        <strain evidence="1 2">TUFC12733</strain>
    </source>
</reference>
<organism evidence="1 2">
    <name type="scientific">Calocera viscosa (strain TUFC12733)</name>
    <dbReference type="NCBI Taxonomy" id="1330018"/>
    <lineage>
        <taxon>Eukaryota</taxon>
        <taxon>Fungi</taxon>
        <taxon>Dikarya</taxon>
        <taxon>Basidiomycota</taxon>
        <taxon>Agaricomycotina</taxon>
        <taxon>Dacrymycetes</taxon>
        <taxon>Dacrymycetales</taxon>
        <taxon>Dacrymycetaceae</taxon>
        <taxon>Calocera</taxon>
    </lineage>
</organism>
<evidence type="ECO:0000313" key="1">
    <source>
        <dbReference type="EMBL" id="KZO94916.1"/>
    </source>
</evidence>
<protein>
    <submittedName>
        <fullName evidence="1">Uncharacterized protein</fullName>
    </submittedName>
</protein>
<dbReference type="GO" id="GO:0005739">
    <property type="term" value="C:mitochondrion"/>
    <property type="evidence" value="ECO:0007669"/>
    <property type="project" value="InterPro"/>
</dbReference>
<dbReference type="EMBL" id="KV417292">
    <property type="protein sequence ID" value="KZO94916.1"/>
    <property type="molecule type" value="Genomic_DNA"/>
</dbReference>
<dbReference type="GO" id="GO:0003735">
    <property type="term" value="F:structural constituent of ribosome"/>
    <property type="evidence" value="ECO:0007669"/>
    <property type="project" value="InterPro"/>
</dbReference>
<proteinExistence type="predicted"/>
<accession>A0A167KRA2</accession>
<gene>
    <name evidence="1" type="ORF">CALVIDRAFT_483612</name>
</gene>
<name>A0A167KRA2_CALVF</name>
<evidence type="ECO:0000313" key="2">
    <source>
        <dbReference type="Proteomes" id="UP000076738"/>
    </source>
</evidence>
<sequence>MKVVLPVQSIGHRVLERRQSLYEVLSKLPNDGVGFGLLQTRWRGKQIFDSYWHISRVKLKNEGTKGKAWGRLVWKGKVVSKHPEQIRGGLKYFWTTASPSVIPLPRHVPDGDLSSAPIPAEAAAKPIAA</sequence>